<proteinExistence type="predicted"/>
<dbReference type="OrthoDB" id="3540522at2"/>
<sequence>AWCESDAVTRVLSQIPGSATVYHDGPGHTLYGNNACARTHINRYFTDRTLPSHPTKC</sequence>
<dbReference type="Pfam" id="PF08386">
    <property type="entry name" value="Abhydrolase_4"/>
    <property type="match status" value="1"/>
</dbReference>
<comment type="caution">
    <text evidence="2">The sequence shown here is derived from an EMBL/GenBank/DDBJ whole genome shotgun (WGS) entry which is preliminary data.</text>
</comment>
<feature type="non-terminal residue" evidence="2">
    <location>
        <position position="1"/>
    </location>
</feature>
<organism evidence="2 3">
    <name type="scientific">Nonomuraea turkmeniaca</name>
    <dbReference type="NCBI Taxonomy" id="103838"/>
    <lineage>
        <taxon>Bacteria</taxon>
        <taxon>Bacillati</taxon>
        <taxon>Actinomycetota</taxon>
        <taxon>Actinomycetes</taxon>
        <taxon>Streptosporangiales</taxon>
        <taxon>Streptosporangiaceae</taxon>
        <taxon>Nonomuraea</taxon>
    </lineage>
</organism>
<protein>
    <recommendedName>
        <fullName evidence="1">Peptidase S33 tripeptidyl aminopeptidase-like C-terminal domain-containing protein</fullName>
    </recommendedName>
</protein>
<feature type="domain" description="Peptidase S33 tripeptidyl aminopeptidase-like C-terminal" evidence="1">
    <location>
        <begin position="9"/>
        <end position="57"/>
    </location>
</feature>
<keyword evidence="3" id="KW-1185">Reference proteome</keyword>
<dbReference type="InterPro" id="IPR013595">
    <property type="entry name" value="Pept_S33_TAP-like_C"/>
</dbReference>
<gene>
    <name evidence="2" type="ORF">ETD86_06490</name>
</gene>
<dbReference type="Proteomes" id="UP000309128">
    <property type="component" value="Unassembled WGS sequence"/>
</dbReference>
<evidence type="ECO:0000259" key="1">
    <source>
        <dbReference type="Pfam" id="PF08386"/>
    </source>
</evidence>
<accession>A0A5S4FTG2</accession>
<dbReference type="EMBL" id="VCKY01000014">
    <property type="protein sequence ID" value="TMR23968.1"/>
    <property type="molecule type" value="Genomic_DNA"/>
</dbReference>
<reference evidence="2 3" key="1">
    <citation type="submission" date="2019-05" db="EMBL/GenBank/DDBJ databases">
        <title>Draft genome sequence of Nonomuraea turkmeniaca DSM 43926.</title>
        <authorList>
            <person name="Saricaoglu S."/>
            <person name="Isik K."/>
        </authorList>
    </citation>
    <scope>NUCLEOTIDE SEQUENCE [LARGE SCALE GENOMIC DNA]</scope>
    <source>
        <strain evidence="2 3">DSM 43926</strain>
    </source>
</reference>
<name>A0A5S4FTG2_9ACTN</name>
<dbReference type="AlphaFoldDB" id="A0A5S4FTG2"/>
<evidence type="ECO:0000313" key="3">
    <source>
        <dbReference type="Proteomes" id="UP000309128"/>
    </source>
</evidence>
<evidence type="ECO:0000313" key="2">
    <source>
        <dbReference type="EMBL" id="TMR23968.1"/>
    </source>
</evidence>